<evidence type="ECO:0000313" key="4">
    <source>
        <dbReference type="Proteomes" id="UP001281003"/>
    </source>
</evidence>
<keyword evidence="2" id="KW-0812">Transmembrane</keyword>
<accession>A0AAE0P2T0</accession>
<sequence length="339" mass="38145">MSQKSTMALRKMAPLTRQASVLFSLLALAGHLPLICAALANIVLVSNFTGIVYEEEYYATDAEWSLRHVFEDEPPLPEGVNIYLIGARSFEPLRDLICDWNLTTSSEPAPVDSCEHQPLGRSFRVGNLESYLNRSLYREAYFKVIWDDRNEDEAIVSMYSYVDIPVATRYGTWNFWGNEEVKKMAEKGSLTSQIRTNWFSATPLHPSSTPTQASPTSPPTIPLPQDQPDSDLPIAAIIAIGATVGSASVFLATLIVWLLRRRRKRMQVETPSQPMELDGTNTPTLSELEQPERKFPELEEPKQKVELYEGGIWNEKAELATNANAAELDVLPQRWDIDE</sequence>
<dbReference type="EMBL" id="JAUTDP010000011">
    <property type="protein sequence ID" value="KAK3392418.1"/>
    <property type="molecule type" value="Genomic_DNA"/>
</dbReference>
<name>A0AAE0P2T0_SORBR</name>
<evidence type="ECO:0000313" key="3">
    <source>
        <dbReference type="EMBL" id="KAK3392418.1"/>
    </source>
</evidence>
<keyword evidence="2" id="KW-0472">Membrane</keyword>
<feature type="compositionally biased region" description="Low complexity" evidence="1">
    <location>
        <begin position="206"/>
        <end position="215"/>
    </location>
</feature>
<protein>
    <submittedName>
        <fullName evidence="3">Uncharacterized protein</fullName>
    </submittedName>
</protein>
<dbReference type="AlphaFoldDB" id="A0AAE0P2T0"/>
<reference evidence="3" key="1">
    <citation type="journal article" date="2023" name="Mol. Phylogenet. Evol.">
        <title>Genome-scale phylogeny and comparative genomics of the fungal order Sordariales.</title>
        <authorList>
            <person name="Hensen N."/>
            <person name="Bonometti L."/>
            <person name="Westerberg I."/>
            <person name="Brannstrom I.O."/>
            <person name="Guillou S."/>
            <person name="Cros-Aarteil S."/>
            <person name="Calhoun S."/>
            <person name="Haridas S."/>
            <person name="Kuo A."/>
            <person name="Mondo S."/>
            <person name="Pangilinan J."/>
            <person name="Riley R."/>
            <person name="LaButti K."/>
            <person name="Andreopoulos B."/>
            <person name="Lipzen A."/>
            <person name="Chen C."/>
            <person name="Yan M."/>
            <person name="Daum C."/>
            <person name="Ng V."/>
            <person name="Clum A."/>
            <person name="Steindorff A."/>
            <person name="Ohm R.A."/>
            <person name="Martin F."/>
            <person name="Silar P."/>
            <person name="Natvig D.O."/>
            <person name="Lalanne C."/>
            <person name="Gautier V."/>
            <person name="Ament-Velasquez S.L."/>
            <person name="Kruys A."/>
            <person name="Hutchinson M.I."/>
            <person name="Powell A.J."/>
            <person name="Barry K."/>
            <person name="Miller A.N."/>
            <person name="Grigoriev I.V."/>
            <person name="Debuchy R."/>
            <person name="Gladieux P."/>
            <person name="Hiltunen Thoren M."/>
            <person name="Johannesson H."/>
        </authorList>
    </citation>
    <scope>NUCLEOTIDE SEQUENCE</scope>
    <source>
        <strain evidence="3">FGSC 1904</strain>
    </source>
</reference>
<dbReference type="Proteomes" id="UP001281003">
    <property type="component" value="Unassembled WGS sequence"/>
</dbReference>
<feature type="compositionally biased region" description="Basic and acidic residues" evidence="1">
    <location>
        <begin position="290"/>
        <end position="302"/>
    </location>
</feature>
<gene>
    <name evidence="3" type="ORF">B0T20DRAFT_55801</name>
</gene>
<feature type="compositionally biased region" description="Polar residues" evidence="1">
    <location>
        <begin position="269"/>
        <end position="287"/>
    </location>
</feature>
<feature type="region of interest" description="Disordered" evidence="1">
    <location>
        <begin position="201"/>
        <end position="228"/>
    </location>
</feature>
<comment type="caution">
    <text evidence="3">The sequence shown here is derived from an EMBL/GenBank/DDBJ whole genome shotgun (WGS) entry which is preliminary data.</text>
</comment>
<feature type="region of interest" description="Disordered" evidence="1">
    <location>
        <begin position="267"/>
        <end position="302"/>
    </location>
</feature>
<feature type="transmembrane region" description="Helical" evidence="2">
    <location>
        <begin position="234"/>
        <end position="259"/>
    </location>
</feature>
<proteinExistence type="predicted"/>
<keyword evidence="4" id="KW-1185">Reference proteome</keyword>
<organism evidence="3 4">
    <name type="scientific">Sordaria brevicollis</name>
    <dbReference type="NCBI Taxonomy" id="83679"/>
    <lineage>
        <taxon>Eukaryota</taxon>
        <taxon>Fungi</taxon>
        <taxon>Dikarya</taxon>
        <taxon>Ascomycota</taxon>
        <taxon>Pezizomycotina</taxon>
        <taxon>Sordariomycetes</taxon>
        <taxon>Sordariomycetidae</taxon>
        <taxon>Sordariales</taxon>
        <taxon>Sordariaceae</taxon>
        <taxon>Sordaria</taxon>
    </lineage>
</organism>
<evidence type="ECO:0000256" key="1">
    <source>
        <dbReference type="SAM" id="MobiDB-lite"/>
    </source>
</evidence>
<keyword evidence="2" id="KW-1133">Transmembrane helix</keyword>
<reference evidence="3" key="2">
    <citation type="submission" date="2023-07" db="EMBL/GenBank/DDBJ databases">
        <authorList>
            <consortium name="Lawrence Berkeley National Laboratory"/>
            <person name="Haridas S."/>
            <person name="Hensen N."/>
            <person name="Bonometti L."/>
            <person name="Westerberg I."/>
            <person name="Brannstrom I.O."/>
            <person name="Guillou S."/>
            <person name="Cros-Aarteil S."/>
            <person name="Calhoun S."/>
            <person name="Kuo A."/>
            <person name="Mondo S."/>
            <person name="Pangilinan J."/>
            <person name="Riley R."/>
            <person name="LaButti K."/>
            <person name="Andreopoulos B."/>
            <person name="Lipzen A."/>
            <person name="Chen C."/>
            <person name="Yanf M."/>
            <person name="Daum C."/>
            <person name="Ng V."/>
            <person name="Clum A."/>
            <person name="Steindorff A."/>
            <person name="Ohm R."/>
            <person name="Martin F."/>
            <person name="Silar P."/>
            <person name="Natvig D."/>
            <person name="Lalanne C."/>
            <person name="Gautier V."/>
            <person name="Ament-velasquez S.L."/>
            <person name="Kruys A."/>
            <person name="Hutchinson M.I."/>
            <person name="Powell A.J."/>
            <person name="Barry K."/>
            <person name="Miller A.N."/>
            <person name="Grigoriev I.V."/>
            <person name="Debuchy R."/>
            <person name="Gladieux P."/>
            <person name="Thoren M.H."/>
            <person name="Johannesson H."/>
        </authorList>
    </citation>
    <scope>NUCLEOTIDE SEQUENCE</scope>
    <source>
        <strain evidence="3">FGSC 1904</strain>
    </source>
</reference>
<evidence type="ECO:0000256" key="2">
    <source>
        <dbReference type="SAM" id="Phobius"/>
    </source>
</evidence>